<evidence type="ECO:0000256" key="1">
    <source>
        <dbReference type="SAM" id="Phobius"/>
    </source>
</evidence>
<keyword evidence="1" id="KW-0472">Membrane</keyword>
<proteinExistence type="predicted"/>
<evidence type="ECO:0000313" key="3">
    <source>
        <dbReference type="Proteomes" id="UP000693758"/>
    </source>
</evidence>
<keyword evidence="1" id="KW-0812">Transmembrane</keyword>
<keyword evidence="1" id="KW-1133">Transmembrane helix</keyword>
<keyword evidence="3" id="KW-1185">Reference proteome</keyword>
<name>A0A8F3IMU9_9CAUD</name>
<reference evidence="2" key="1">
    <citation type="submission" date="2021-04" db="EMBL/GenBank/DDBJ databases">
        <authorList>
            <person name="Black C."/>
            <person name="Barkhordar M.H."/>
            <person name="Chen C."/>
            <person name="Chin S.C."/>
            <person name="Fang R."/>
            <person name="Fontenot L.A."/>
            <person name="Fulinara C.P."/>
            <person name="Gaeta R."/>
            <person name="Hong M.-L.O."/>
            <person name="Jiang B.L."/>
            <person name="Kapinos A."/>
            <person name="Komaranchath M."/>
            <person name="Lan W.C."/>
            <person name="Mirjafari-Firoozabadi S.-A."/>
            <person name="Padua J.-W.P."/>
            <person name="Ramarapu R."/>
            <person name="Santana M.G."/>
            <person name="Shaffer R.D."/>
            <person name="Soumakis M."/>
            <person name="Torres N.C."/>
            <person name="Tseng A."/>
            <person name="Venkatesh S."/>
            <person name="Wang V."/>
            <person name="Yanovsky A.O."/>
            <person name="Nguyen M.A."/>
            <person name="Swift C.M."/>
            <person name="Mayet R.A."/>
            <person name="Chen A."/>
            <person name="Demo S."/>
            <person name="Tse V.Y."/>
            <person name="Garlena R.A."/>
            <person name="Russell D.A."/>
            <person name="Pope W.H."/>
            <person name="Jacobs-Sera D."/>
            <person name="Hatfull G.F."/>
            <person name="Reddi K."/>
            <person name="Moberg-Parker J."/>
            <person name="Freise A.C."/>
        </authorList>
    </citation>
    <scope>NUCLEOTIDE SEQUENCE</scope>
</reference>
<dbReference type="EMBL" id="MW862982">
    <property type="protein sequence ID" value="QWY81935.1"/>
    <property type="molecule type" value="Genomic_DNA"/>
</dbReference>
<feature type="transmembrane region" description="Helical" evidence="1">
    <location>
        <begin position="13"/>
        <end position="31"/>
    </location>
</feature>
<evidence type="ECO:0000313" key="2">
    <source>
        <dbReference type="EMBL" id="QWY81935.1"/>
    </source>
</evidence>
<accession>A0A8F3IMU9</accession>
<feature type="transmembrane region" description="Helical" evidence="1">
    <location>
        <begin position="43"/>
        <end position="60"/>
    </location>
</feature>
<sequence>MDSITQLTGLGELALWSMLVGFFSPPVIAVIQQSRWSARAQSIVAFVFYLIVGAVTALLSGVFTTASLVTAVLVIFVTAANSYRELWKKTGVTGKIETATSGNRDGRHEAGV</sequence>
<gene>
    <name evidence="2" type="primary">30</name>
    <name evidence="2" type="ORF">SEA_SICARIUS2_30</name>
</gene>
<protein>
    <submittedName>
        <fullName evidence="2">Membrane protein</fullName>
    </submittedName>
</protein>
<dbReference type="Proteomes" id="UP000693758">
    <property type="component" value="Segment"/>
</dbReference>
<organism evidence="2 3">
    <name type="scientific">Arthrobacter phage Sicarius2</name>
    <dbReference type="NCBI Taxonomy" id="2836090"/>
    <lineage>
        <taxon>Viruses</taxon>
        <taxon>Duplodnaviria</taxon>
        <taxon>Heunggongvirae</taxon>
        <taxon>Uroviricota</taxon>
        <taxon>Caudoviricetes</taxon>
        <taxon>Berryhillviridae</taxon>
        <taxon>Sicariusvirus</taxon>
        <taxon>Sicariusvirus sicarius2</taxon>
    </lineage>
</organism>